<keyword evidence="3" id="KW-1185">Reference proteome</keyword>
<dbReference type="PANTHER" id="PTHR33360:SF2">
    <property type="entry name" value="TRANSPOSASE FOR INSERTION SEQUENCE ELEMENT IS200"/>
    <property type="match status" value="1"/>
</dbReference>
<evidence type="ECO:0000313" key="2">
    <source>
        <dbReference type="EMBL" id="TYK64120.1"/>
    </source>
</evidence>
<comment type="caution">
    <text evidence="2">The sequence shown here is derived from an EMBL/GenBank/DDBJ whole genome shotgun (WGS) entry which is preliminary data.</text>
</comment>
<feature type="domain" description="Transposase IS200-like" evidence="1">
    <location>
        <begin position="10"/>
        <end position="129"/>
    </location>
</feature>
<accession>A0ABY3MSG2</accession>
<dbReference type="PANTHER" id="PTHR33360">
    <property type="entry name" value="TRANSPOSASE FOR INSERTION SEQUENCE ELEMENT IS200"/>
    <property type="match status" value="1"/>
</dbReference>
<proteinExistence type="predicted"/>
<dbReference type="Proteomes" id="UP000815846">
    <property type="component" value="Unassembled WGS sequence"/>
</dbReference>
<name>A0ABY3MSG2_9GAMM</name>
<dbReference type="InterPro" id="IPR036515">
    <property type="entry name" value="Transposase_17_sf"/>
</dbReference>
<dbReference type="SMART" id="SM01321">
    <property type="entry name" value="Y1_Tnp"/>
    <property type="match status" value="1"/>
</dbReference>
<dbReference type="RefSeq" id="WP_148747795.1">
    <property type="nucleotide sequence ID" value="NZ_PJAI02000089.1"/>
</dbReference>
<dbReference type="SUPFAM" id="SSF143422">
    <property type="entry name" value="Transposase IS200-like"/>
    <property type="match status" value="1"/>
</dbReference>
<sequence>MKYRNGSHTKYKIEYHFVWVTKYRYRVLTGDIGLRVRELARQTCEHLEIEILRGVVSQDHVHLLVSAPPSLSPSEIMRRIKGRTSTKLFQEFPQLKKRYWGQHFWARGYFCVTAGELTKEMIKEYLEHHFERKSNDNFEVE</sequence>
<dbReference type="InterPro" id="IPR002686">
    <property type="entry name" value="Transposase_17"/>
</dbReference>
<dbReference type="Gene3D" id="3.30.70.1290">
    <property type="entry name" value="Transposase IS200-like"/>
    <property type="match status" value="1"/>
</dbReference>
<dbReference type="Pfam" id="PF01797">
    <property type="entry name" value="Y1_Tnp"/>
    <property type="match status" value="1"/>
</dbReference>
<organism evidence="2 3">
    <name type="scientific">Colwellia echini</name>
    <dbReference type="NCBI Taxonomy" id="1982103"/>
    <lineage>
        <taxon>Bacteria</taxon>
        <taxon>Pseudomonadati</taxon>
        <taxon>Pseudomonadota</taxon>
        <taxon>Gammaproteobacteria</taxon>
        <taxon>Alteromonadales</taxon>
        <taxon>Colwelliaceae</taxon>
        <taxon>Colwellia</taxon>
    </lineage>
</organism>
<dbReference type="EMBL" id="PJAI02000089">
    <property type="protein sequence ID" value="TYK64120.1"/>
    <property type="molecule type" value="Genomic_DNA"/>
</dbReference>
<protein>
    <submittedName>
        <fullName evidence="2">IS200/IS605 family transposase</fullName>
    </submittedName>
</protein>
<dbReference type="NCBIfam" id="NF033573">
    <property type="entry name" value="transpos_IS200"/>
    <property type="match status" value="1"/>
</dbReference>
<evidence type="ECO:0000259" key="1">
    <source>
        <dbReference type="SMART" id="SM01321"/>
    </source>
</evidence>
<evidence type="ECO:0000313" key="3">
    <source>
        <dbReference type="Proteomes" id="UP000815846"/>
    </source>
</evidence>
<gene>
    <name evidence="2" type="primary">tnpA</name>
    <name evidence="2" type="ORF">CWS31_017380</name>
</gene>
<reference evidence="2 3" key="1">
    <citation type="submission" date="2019-08" db="EMBL/GenBank/DDBJ databases">
        <title>Microbe sample from Colwellia echini.</title>
        <authorList>
            <person name="Christiansen L."/>
            <person name="Pathiraja D."/>
            <person name="Schultz-Johansen M."/>
            <person name="Choi I.-G."/>
            <person name="Stougaard P."/>
        </authorList>
    </citation>
    <scope>NUCLEOTIDE SEQUENCE [LARGE SCALE GENOMIC DNA]</scope>
    <source>
        <strain evidence="2 3">A3</strain>
    </source>
</reference>